<accession>A0A517SYU8</accession>
<organism evidence="1 2">
    <name type="scientific">Stieleria bergensis</name>
    <dbReference type="NCBI Taxonomy" id="2528025"/>
    <lineage>
        <taxon>Bacteria</taxon>
        <taxon>Pseudomonadati</taxon>
        <taxon>Planctomycetota</taxon>
        <taxon>Planctomycetia</taxon>
        <taxon>Pirellulales</taxon>
        <taxon>Pirellulaceae</taxon>
        <taxon>Stieleria</taxon>
    </lineage>
</organism>
<keyword evidence="2" id="KW-1185">Reference proteome</keyword>
<evidence type="ECO:0000313" key="2">
    <source>
        <dbReference type="Proteomes" id="UP000315003"/>
    </source>
</evidence>
<reference evidence="1 2" key="1">
    <citation type="submission" date="2019-02" db="EMBL/GenBank/DDBJ databases">
        <title>Deep-cultivation of Planctomycetes and their phenomic and genomic characterization uncovers novel biology.</title>
        <authorList>
            <person name="Wiegand S."/>
            <person name="Jogler M."/>
            <person name="Boedeker C."/>
            <person name="Pinto D."/>
            <person name="Vollmers J."/>
            <person name="Rivas-Marin E."/>
            <person name="Kohn T."/>
            <person name="Peeters S.H."/>
            <person name="Heuer A."/>
            <person name="Rast P."/>
            <person name="Oberbeckmann S."/>
            <person name="Bunk B."/>
            <person name="Jeske O."/>
            <person name="Meyerdierks A."/>
            <person name="Storesund J.E."/>
            <person name="Kallscheuer N."/>
            <person name="Luecker S."/>
            <person name="Lage O.M."/>
            <person name="Pohl T."/>
            <person name="Merkel B.J."/>
            <person name="Hornburger P."/>
            <person name="Mueller R.-W."/>
            <person name="Bruemmer F."/>
            <person name="Labrenz M."/>
            <person name="Spormann A.M."/>
            <person name="Op den Camp H."/>
            <person name="Overmann J."/>
            <person name="Amann R."/>
            <person name="Jetten M.S.M."/>
            <person name="Mascher T."/>
            <person name="Medema M.H."/>
            <person name="Devos D.P."/>
            <person name="Kaster A.-K."/>
            <person name="Ovreas L."/>
            <person name="Rohde M."/>
            <person name="Galperin M.Y."/>
            <person name="Jogler C."/>
        </authorList>
    </citation>
    <scope>NUCLEOTIDE SEQUENCE [LARGE SCALE GENOMIC DNA]</scope>
    <source>
        <strain evidence="1 2">SV_7m_r</strain>
    </source>
</reference>
<dbReference type="EMBL" id="CP036272">
    <property type="protein sequence ID" value="QDT61325.1"/>
    <property type="molecule type" value="Genomic_DNA"/>
</dbReference>
<sequence length="109" mass="12347">MNPLTIVLMAVFWALFLTRESSVHPMHRPSNHDHADFPNNQTPEAQIAVLHLSQPTQTQLHHRSSLASNRLKLLLHGCWSPWLTANDTCCEGMVHKATVAIDGRFNQMQ</sequence>
<evidence type="ECO:0000313" key="1">
    <source>
        <dbReference type="EMBL" id="QDT61325.1"/>
    </source>
</evidence>
<name>A0A517SYU8_9BACT</name>
<protein>
    <submittedName>
        <fullName evidence="1">Uncharacterized protein</fullName>
    </submittedName>
</protein>
<dbReference type="Proteomes" id="UP000315003">
    <property type="component" value="Chromosome"/>
</dbReference>
<proteinExistence type="predicted"/>
<dbReference type="AlphaFoldDB" id="A0A517SYU8"/>
<gene>
    <name evidence="1" type="ORF">SV7mr_38600</name>
</gene>